<evidence type="ECO:0000313" key="3">
    <source>
        <dbReference type="Proteomes" id="UP000185207"/>
    </source>
</evidence>
<evidence type="ECO:0000313" key="2">
    <source>
        <dbReference type="EMBL" id="SIO33172.1"/>
    </source>
</evidence>
<sequence>MEIHNENAETSNTEEPDEESPHSGKQIDETQLDDESLKKWKGEYYLEYFDEKSKSIHPIKLSLKIDAPDDSSILIWRYDEDKQTDKEAAFSGEFWKMGNENNELDFILGVQSGVFEGKNESTFFLSEKDGRLFIRTNYLDKNDAVLIKKIK</sequence>
<reference evidence="3" key="1">
    <citation type="submission" date="2016-11" db="EMBL/GenBank/DDBJ databases">
        <authorList>
            <person name="Varghese N."/>
            <person name="Submissions S."/>
        </authorList>
    </citation>
    <scope>NUCLEOTIDE SEQUENCE [LARGE SCALE GENOMIC DNA]</scope>
    <source>
        <strain evidence="3">DSM 27623</strain>
    </source>
</reference>
<dbReference type="Proteomes" id="UP000185207">
    <property type="component" value="Unassembled WGS sequence"/>
</dbReference>
<evidence type="ECO:0000256" key="1">
    <source>
        <dbReference type="SAM" id="MobiDB-lite"/>
    </source>
</evidence>
<name>A0A1N6IMB7_9FLAO</name>
<proteinExistence type="predicted"/>
<keyword evidence="3" id="KW-1185">Reference proteome</keyword>
<dbReference type="OrthoDB" id="1255437at2"/>
<organism evidence="2 3">
    <name type="scientific">Epilithonimonas zeae</name>
    <dbReference type="NCBI Taxonomy" id="1416779"/>
    <lineage>
        <taxon>Bacteria</taxon>
        <taxon>Pseudomonadati</taxon>
        <taxon>Bacteroidota</taxon>
        <taxon>Flavobacteriia</taxon>
        <taxon>Flavobacteriales</taxon>
        <taxon>Weeksellaceae</taxon>
        <taxon>Chryseobacterium group</taxon>
        <taxon>Epilithonimonas</taxon>
    </lineage>
</organism>
<gene>
    <name evidence="2" type="ORF">SAMN05444409_2805</name>
</gene>
<dbReference type="EMBL" id="FSRK01000002">
    <property type="protein sequence ID" value="SIO33172.1"/>
    <property type="molecule type" value="Genomic_DNA"/>
</dbReference>
<dbReference type="AlphaFoldDB" id="A0A1N6IMB7"/>
<accession>A0A1N6IMB7</accession>
<dbReference type="RefSeq" id="WP_074235960.1">
    <property type="nucleotide sequence ID" value="NZ_FSRK01000002.1"/>
</dbReference>
<protein>
    <submittedName>
        <fullName evidence="2">Uncharacterized protein</fullName>
    </submittedName>
</protein>
<feature type="region of interest" description="Disordered" evidence="1">
    <location>
        <begin position="1"/>
        <end position="34"/>
    </location>
</feature>
<feature type="compositionally biased region" description="Basic and acidic residues" evidence="1">
    <location>
        <begin position="19"/>
        <end position="28"/>
    </location>
</feature>